<sequence>MPGLGPIKDYYLNSYYIDDEMKERVMRGVGIGSFWSKSSVCKLPFSVAKAYRYLAEKTWEPFDNRWLQVWRLQAAQCCGLLCEGSFYLKNAGHVLENAMLDGIIWDKFAPQNVIFQVFSLIGLRKILAVVVFDVGEDFNSEGVDNKNESCRL</sequence>
<organism evidence="1 2">
    <name type="scientific">Gossypium barbadense</name>
    <name type="common">Sea Island cotton</name>
    <name type="synonym">Hibiscus barbadensis</name>
    <dbReference type="NCBI Taxonomy" id="3634"/>
    <lineage>
        <taxon>Eukaryota</taxon>
        <taxon>Viridiplantae</taxon>
        <taxon>Streptophyta</taxon>
        <taxon>Embryophyta</taxon>
        <taxon>Tracheophyta</taxon>
        <taxon>Spermatophyta</taxon>
        <taxon>Magnoliopsida</taxon>
        <taxon>eudicotyledons</taxon>
        <taxon>Gunneridae</taxon>
        <taxon>Pentapetalae</taxon>
        <taxon>rosids</taxon>
        <taxon>malvids</taxon>
        <taxon>Malvales</taxon>
        <taxon>Malvaceae</taxon>
        <taxon>Malvoideae</taxon>
        <taxon>Gossypium</taxon>
    </lineage>
</organism>
<dbReference type="Proteomes" id="UP000239757">
    <property type="component" value="Unassembled WGS sequence"/>
</dbReference>
<dbReference type="AlphaFoldDB" id="A0A2P5WIR4"/>
<reference evidence="1 2" key="1">
    <citation type="submission" date="2015-01" db="EMBL/GenBank/DDBJ databases">
        <title>Genome of allotetraploid Gossypium barbadense reveals genomic plasticity and fiber elongation in cotton evolution.</title>
        <authorList>
            <person name="Chen X."/>
            <person name="Liu X."/>
            <person name="Zhao B."/>
            <person name="Zheng H."/>
            <person name="Hu Y."/>
            <person name="Lu G."/>
            <person name="Yang C."/>
            <person name="Chen J."/>
            <person name="Shan C."/>
            <person name="Zhang L."/>
            <person name="Zhou Y."/>
            <person name="Wang L."/>
            <person name="Guo W."/>
            <person name="Bai Y."/>
            <person name="Ruan J."/>
            <person name="Shangguan X."/>
            <person name="Mao Y."/>
            <person name="Jiang J."/>
            <person name="Zhu Y."/>
            <person name="Lei J."/>
            <person name="Kang H."/>
            <person name="Chen S."/>
            <person name="He X."/>
            <person name="Wang R."/>
            <person name="Wang Y."/>
            <person name="Chen J."/>
            <person name="Wang L."/>
            <person name="Yu S."/>
            <person name="Wang B."/>
            <person name="Wei J."/>
            <person name="Song S."/>
            <person name="Lu X."/>
            <person name="Gao Z."/>
            <person name="Gu W."/>
            <person name="Deng X."/>
            <person name="Ma D."/>
            <person name="Wang S."/>
            <person name="Liang W."/>
            <person name="Fang L."/>
            <person name="Cai C."/>
            <person name="Zhu X."/>
            <person name="Zhou B."/>
            <person name="Zhang Y."/>
            <person name="Chen Z."/>
            <person name="Xu S."/>
            <person name="Zhu R."/>
            <person name="Wang S."/>
            <person name="Zhang T."/>
            <person name="Zhao G."/>
        </authorList>
    </citation>
    <scope>NUCLEOTIDE SEQUENCE [LARGE SCALE GENOMIC DNA]</scope>
    <source>
        <strain evidence="2">cv. Xinhai21</strain>
        <tissue evidence="1">Leaf</tissue>
    </source>
</reference>
<accession>A0A2P5WIR4</accession>
<dbReference type="EMBL" id="KZ667465">
    <property type="protein sequence ID" value="PPR90968.1"/>
    <property type="molecule type" value="Genomic_DNA"/>
</dbReference>
<evidence type="ECO:0000313" key="2">
    <source>
        <dbReference type="Proteomes" id="UP000239757"/>
    </source>
</evidence>
<evidence type="ECO:0000313" key="1">
    <source>
        <dbReference type="EMBL" id="PPR90968.1"/>
    </source>
</evidence>
<gene>
    <name evidence="1" type="ORF">GOBAR_AA29721</name>
</gene>
<protein>
    <submittedName>
        <fullName evidence="1">Uncharacterized protein</fullName>
    </submittedName>
</protein>
<proteinExistence type="predicted"/>
<name>A0A2P5WIR4_GOSBA</name>